<dbReference type="STRING" id="1129794.C427_2393"/>
<evidence type="ECO:0000313" key="2">
    <source>
        <dbReference type="EMBL" id="AGH44502.1"/>
    </source>
</evidence>
<dbReference type="PATRIC" id="fig|1129794.4.peg.2373"/>
<protein>
    <submittedName>
        <fullName evidence="2">Uncharacterized protein</fullName>
    </submittedName>
</protein>
<dbReference type="Proteomes" id="UP000011864">
    <property type="component" value="Chromosome"/>
</dbReference>
<sequence>MFKAKFVLAALVAIAFSAFANASVNTATVEAQYELSQAPVDLGVQSDNVNSFELTAAYNEAFQVNRSEVIKLERSITEQFLLVDSQSDQLVIVNEVGWRS</sequence>
<gene>
    <name evidence="2" type="ORF">C427_2393</name>
</gene>
<dbReference type="RefSeq" id="WP_007636527.1">
    <property type="nucleotide sequence ID" value="NC_020514.1"/>
</dbReference>
<accession>K7A391</accession>
<dbReference type="EMBL" id="CP003837">
    <property type="protein sequence ID" value="AGH44502.1"/>
    <property type="molecule type" value="Genomic_DNA"/>
</dbReference>
<keyword evidence="1" id="KW-0732">Signal</keyword>
<reference evidence="2 3" key="1">
    <citation type="journal article" date="2013" name="Genome Announc.">
        <title>Complete Genome Sequence of Glaciecola psychrophila Strain 170T.</title>
        <authorList>
            <person name="Yin J."/>
            <person name="Chen J."/>
            <person name="Liu G."/>
            <person name="Yu Y."/>
            <person name="Song L."/>
            <person name="Wang X."/>
            <person name="Qu X."/>
        </authorList>
    </citation>
    <scope>NUCLEOTIDE SEQUENCE [LARGE SCALE GENOMIC DNA]</scope>
    <source>
        <strain evidence="2 3">170</strain>
    </source>
</reference>
<proteinExistence type="predicted"/>
<feature type="signal peptide" evidence="1">
    <location>
        <begin position="1"/>
        <end position="22"/>
    </location>
</feature>
<dbReference type="KEGG" id="gps:C427_2393"/>
<evidence type="ECO:0000313" key="3">
    <source>
        <dbReference type="Proteomes" id="UP000011864"/>
    </source>
</evidence>
<organism evidence="2 3">
    <name type="scientific">Paraglaciecola psychrophila 170</name>
    <dbReference type="NCBI Taxonomy" id="1129794"/>
    <lineage>
        <taxon>Bacteria</taxon>
        <taxon>Pseudomonadati</taxon>
        <taxon>Pseudomonadota</taxon>
        <taxon>Gammaproteobacteria</taxon>
        <taxon>Alteromonadales</taxon>
        <taxon>Alteromonadaceae</taxon>
        <taxon>Paraglaciecola</taxon>
    </lineage>
</organism>
<dbReference type="AlphaFoldDB" id="K7A391"/>
<feature type="chain" id="PRO_5003898858" evidence="1">
    <location>
        <begin position="23"/>
        <end position="100"/>
    </location>
</feature>
<dbReference type="HOGENOM" id="CLU_2303213_0_0_6"/>
<evidence type="ECO:0000256" key="1">
    <source>
        <dbReference type="SAM" id="SignalP"/>
    </source>
</evidence>
<keyword evidence="3" id="KW-1185">Reference proteome</keyword>
<name>K7A391_9ALTE</name>